<feature type="domain" description="C2H2-type" evidence="14">
    <location>
        <begin position="748"/>
        <end position="775"/>
    </location>
</feature>
<feature type="compositionally biased region" description="Gly residues" evidence="11">
    <location>
        <begin position="265"/>
        <end position="275"/>
    </location>
</feature>
<dbReference type="Pfam" id="PF13912">
    <property type="entry name" value="zf-C2H2_6"/>
    <property type="match status" value="1"/>
</dbReference>
<reference evidence="15" key="2">
    <citation type="submission" date="2021-04" db="EMBL/GenBank/DDBJ databases">
        <title>Genome-wide patterns of bracovirus chromosomal integration into multiple host tissues during parasitism.</title>
        <authorList>
            <person name="Chebbi M.A.C."/>
        </authorList>
    </citation>
    <scope>NUCLEOTIDE SEQUENCE</scope>
    <source>
        <tissue evidence="15">Whole body</tissue>
    </source>
</reference>
<evidence type="ECO:0000256" key="7">
    <source>
        <dbReference type="ARBA" id="ARBA00023163"/>
    </source>
</evidence>
<dbReference type="GO" id="GO:0003725">
    <property type="term" value="F:double-stranded RNA binding"/>
    <property type="evidence" value="ECO:0007669"/>
    <property type="project" value="TreeGrafter"/>
</dbReference>
<dbReference type="FunFam" id="3.30.160.590:FF:000001">
    <property type="entry name" value="microprocessor complex subunit DGCR8"/>
    <property type="match status" value="1"/>
</dbReference>
<dbReference type="GO" id="GO:0070877">
    <property type="term" value="C:microprocessor complex"/>
    <property type="evidence" value="ECO:0007669"/>
    <property type="project" value="InterPro"/>
</dbReference>
<dbReference type="FunFam" id="3.30.160.60:FF:000446">
    <property type="entry name" value="Zinc finger protein"/>
    <property type="match status" value="1"/>
</dbReference>
<feature type="region of interest" description="Disordered" evidence="11">
    <location>
        <begin position="76"/>
        <end position="98"/>
    </location>
</feature>
<keyword evidence="8" id="KW-0539">Nucleus</keyword>
<dbReference type="GO" id="GO:0032502">
    <property type="term" value="P:developmental process"/>
    <property type="evidence" value="ECO:0007669"/>
    <property type="project" value="UniProtKB-ARBA"/>
</dbReference>
<dbReference type="CDD" id="cd19868">
    <property type="entry name" value="DSRM_DGCR8_rpt2"/>
    <property type="match status" value="1"/>
</dbReference>
<proteinExistence type="predicted"/>
<evidence type="ECO:0000256" key="6">
    <source>
        <dbReference type="ARBA" id="ARBA00023015"/>
    </source>
</evidence>
<dbReference type="GO" id="GO:0070878">
    <property type="term" value="F:primary miRNA binding"/>
    <property type="evidence" value="ECO:0007669"/>
    <property type="project" value="TreeGrafter"/>
</dbReference>
<evidence type="ECO:0000313" key="16">
    <source>
        <dbReference type="Proteomes" id="UP000729913"/>
    </source>
</evidence>
<gene>
    <name evidence="15" type="ORF">G9C98_004689</name>
</gene>
<dbReference type="GO" id="GO:1990837">
    <property type="term" value="F:sequence-specific double-stranded DNA binding"/>
    <property type="evidence" value="ECO:0007669"/>
    <property type="project" value="UniProtKB-ARBA"/>
</dbReference>
<dbReference type="InterPro" id="IPR013087">
    <property type="entry name" value="Znf_C2H2_type"/>
</dbReference>
<dbReference type="CDD" id="cd19867">
    <property type="entry name" value="DSRM_DGCR8_rpt1"/>
    <property type="match status" value="1"/>
</dbReference>
<evidence type="ECO:0000259" key="14">
    <source>
        <dbReference type="PROSITE" id="PS50157"/>
    </source>
</evidence>
<dbReference type="FunFam" id="3.30.160.60:FF:000624">
    <property type="entry name" value="zinc finger protein 697"/>
    <property type="match status" value="1"/>
</dbReference>
<feature type="domain" description="C2H2-type" evidence="14">
    <location>
        <begin position="692"/>
        <end position="719"/>
    </location>
</feature>
<feature type="region of interest" description="Disordered" evidence="11">
    <location>
        <begin position="260"/>
        <end position="286"/>
    </location>
</feature>
<dbReference type="InterPro" id="IPR040375">
    <property type="entry name" value="DGCR8"/>
</dbReference>
<feature type="domain" description="C2H2-type" evidence="14">
    <location>
        <begin position="776"/>
        <end position="803"/>
    </location>
</feature>
<dbReference type="Pfam" id="PF00096">
    <property type="entry name" value="zf-C2H2"/>
    <property type="match status" value="4"/>
</dbReference>
<dbReference type="PROSITE" id="PS00028">
    <property type="entry name" value="ZINC_FINGER_C2H2_1"/>
    <property type="match status" value="12"/>
</dbReference>
<dbReference type="GO" id="GO:0006357">
    <property type="term" value="P:regulation of transcription by RNA polymerase II"/>
    <property type="evidence" value="ECO:0007669"/>
    <property type="project" value="UniProtKB-ARBA"/>
</dbReference>
<feature type="domain" description="C2H2-type" evidence="14">
    <location>
        <begin position="608"/>
        <end position="635"/>
    </location>
</feature>
<feature type="region of interest" description="Disordered" evidence="11">
    <location>
        <begin position="1"/>
        <end position="62"/>
    </location>
</feature>
<dbReference type="SMART" id="SM00355">
    <property type="entry name" value="ZnF_C2H2"/>
    <property type="match status" value="12"/>
</dbReference>
<accession>A0A8J5V6U7</accession>
<keyword evidence="2" id="KW-0479">Metal-binding</keyword>
<dbReference type="FunFam" id="3.30.160.20:FF:000051">
    <property type="entry name" value="Microprocessor complex subunit DGCR8"/>
    <property type="match status" value="1"/>
</dbReference>
<evidence type="ECO:0000313" key="15">
    <source>
        <dbReference type="EMBL" id="KAG8036109.1"/>
    </source>
</evidence>
<dbReference type="InterPro" id="IPR014720">
    <property type="entry name" value="dsRBD_dom"/>
</dbReference>
<evidence type="ECO:0000256" key="1">
    <source>
        <dbReference type="ARBA" id="ARBA00004123"/>
    </source>
</evidence>
<keyword evidence="3" id="KW-0677">Repeat</keyword>
<keyword evidence="10" id="KW-0694">RNA-binding</keyword>
<organism evidence="15 16">
    <name type="scientific">Cotesia typhae</name>
    <dbReference type="NCBI Taxonomy" id="2053667"/>
    <lineage>
        <taxon>Eukaryota</taxon>
        <taxon>Metazoa</taxon>
        <taxon>Ecdysozoa</taxon>
        <taxon>Arthropoda</taxon>
        <taxon>Hexapoda</taxon>
        <taxon>Insecta</taxon>
        <taxon>Pterygota</taxon>
        <taxon>Neoptera</taxon>
        <taxon>Endopterygota</taxon>
        <taxon>Hymenoptera</taxon>
        <taxon>Apocrita</taxon>
        <taxon>Ichneumonoidea</taxon>
        <taxon>Braconidae</taxon>
        <taxon>Microgastrinae</taxon>
        <taxon>Cotesia</taxon>
    </lineage>
</organism>
<keyword evidence="4 9" id="KW-0863">Zinc-finger</keyword>
<dbReference type="Pfam" id="PF00035">
    <property type="entry name" value="dsrm"/>
    <property type="match status" value="1"/>
</dbReference>
<dbReference type="GO" id="GO:0031053">
    <property type="term" value="P:primary miRNA processing"/>
    <property type="evidence" value="ECO:0007669"/>
    <property type="project" value="InterPro"/>
</dbReference>
<dbReference type="FunFam" id="3.30.160.20:FF:000021">
    <property type="entry name" value="Microprocessor complex subunit DGCR8"/>
    <property type="match status" value="1"/>
</dbReference>
<evidence type="ECO:0000259" key="13">
    <source>
        <dbReference type="PROSITE" id="PS50137"/>
    </source>
</evidence>
<evidence type="ECO:0000259" key="12">
    <source>
        <dbReference type="PROSITE" id="PS50020"/>
    </source>
</evidence>
<dbReference type="Proteomes" id="UP000729913">
    <property type="component" value="Unassembled WGS sequence"/>
</dbReference>
<dbReference type="PROSITE" id="PS50157">
    <property type="entry name" value="ZINC_FINGER_C2H2_2"/>
    <property type="match status" value="11"/>
</dbReference>
<dbReference type="GO" id="GO:0042802">
    <property type="term" value="F:identical protein binding"/>
    <property type="evidence" value="ECO:0007669"/>
    <property type="project" value="InterPro"/>
</dbReference>
<feature type="domain" description="C2H2-type" evidence="14">
    <location>
        <begin position="720"/>
        <end position="747"/>
    </location>
</feature>
<feature type="region of interest" description="Disordered" evidence="11">
    <location>
        <begin position="207"/>
        <end position="232"/>
    </location>
</feature>
<feature type="domain" description="DRBM" evidence="13">
    <location>
        <begin position="297"/>
        <end position="364"/>
    </location>
</feature>
<evidence type="ECO:0000256" key="10">
    <source>
        <dbReference type="PROSITE-ProRule" id="PRU00266"/>
    </source>
</evidence>
<feature type="compositionally biased region" description="Basic and acidic residues" evidence="11">
    <location>
        <begin position="40"/>
        <end position="62"/>
    </location>
</feature>
<dbReference type="FunFam" id="3.30.160.60:FF:001289">
    <property type="entry name" value="Zinc finger protein 574"/>
    <property type="match status" value="1"/>
</dbReference>
<evidence type="ECO:0000256" key="5">
    <source>
        <dbReference type="ARBA" id="ARBA00022833"/>
    </source>
</evidence>
<evidence type="ECO:0000256" key="9">
    <source>
        <dbReference type="PROSITE-ProRule" id="PRU00042"/>
    </source>
</evidence>
<protein>
    <submittedName>
        <fullName evidence="15">Uncharacterized protein</fullName>
    </submittedName>
</protein>
<sequence>MEPNEIGDVNDKEVTPDKEEPECKKQKLSECPFKNNLQKKSSDKLEQENENENEKLSSLEIEEAFHDDLRQFDVLDDLDHHSDQDDSGSDSDSIYSVDSDIPDEEVHAMLEEGLSEELKNKRKNLDDCMPYEEKEKLVLQEIGHNHFDALPEGWVQVTHNSGMPLYLHKQSRVCTLAKPYFLGPGSVRKHEVPVSAVPCLQYRRALEEENEEKRKETERESSGIGASNLPSARIETIQENLANHSLDKRPTLPGGTKLITFPIGTGTGSGSGSSGAGDDSSNQRPPKHWIMNPSGKSFVCILHEYVQHALKKQPTYKFKELENAATPYSAIVCINDMEYGVGFGSSKKQAKADAARKTLEILIPQMRDKILGEMATDSSTNAERIKASRGDTDADLSFFDDISITDPRVAEFCAKTTEPSPHAILVTCLQRNFGLGDVQINYSVNTLKHQQNEFTMRVGKHEAKVVCRNKKEGKQQAAQAILKLLHPSIPSWGSLLRLYGSRSVKSFKEKKQQEQEITLLQGKAAVNQPNHAILNKLRHEMKKLSEQRQAVQPIEVKIESKDPPNVSPKKSKNLSEERPFTCDSCSMRFLTKGHLKRHMQVHTDEKQFTCDTCSKQFRQKCNLKLHMRKHSKEKPYKCKECSAKFGYRKSFDYHMLVHNDVRPYECEFCSSTFRTRTLFNNHMLIHKGEKPFACKVCSMKYRNKYYLKIHMRVHTGERPYECDICPAKFAILSNLSRHMRVHTGEKPFGCDVCSARFGQKVALQEHQLIHKDEKPFECDLCTAKFRVKRGLKIHMRTHRKKPFTCEVCSQKFRDQISLDQHVHLWHNTVPYQCNVCCQLFRDILELNTHLLVHRPEQLFLCDTCSAQFYSKEQLIKHQARHLMEKAYICRVCSATYQIKSEFLKHVMSHQEINSTSESAVVKVLSKRHFYVYNQINVQNKSKSDDGASCSEHEDKDPLEIVGHQKEAKSVIWVKKDLMAT</sequence>
<feature type="domain" description="C2H2-type" evidence="14">
    <location>
        <begin position="580"/>
        <end position="607"/>
    </location>
</feature>
<feature type="compositionally biased region" description="Basic and acidic residues" evidence="11">
    <location>
        <begin position="207"/>
        <end position="221"/>
    </location>
</feature>
<dbReference type="InterPro" id="IPR001202">
    <property type="entry name" value="WW_dom"/>
</dbReference>
<comment type="caution">
    <text evidence="15">The sequence shown here is derived from an EMBL/GenBank/DDBJ whole genome shotgun (WGS) entry which is preliminary data.</text>
</comment>
<dbReference type="PROSITE" id="PS50137">
    <property type="entry name" value="DS_RBD"/>
    <property type="match status" value="1"/>
</dbReference>
<feature type="domain" description="C2H2-type" evidence="14">
    <location>
        <begin position="636"/>
        <end position="663"/>
    </location>
</feature>
<dbReference type="FunFam" id="3.30.160.60:FF:000065">
    <property type="entry name" value="B-cell CLL/lymphoma 6, member B"/>
    <property type="match status" value="1"/>
</dbReference>
<dbReference type="GO" id="GO:0008270">
    <property type="term" value="F:zinc ion binding"/>
    <property type="evidence" value="ECO:0007669"/>
    <property type="project" value="UniProtKB-KW"/>
</dbReference>
<feature type="compositionally biased region" description="Basic and acidic residues" evidence="11">
    <location>
        <begin position="9"/>
        <end position="28"/>
    </location>
</feature>
<dbReference type="PANTHER" id="PTHR13482:SF3">
    <property type="entry name" value="MICROPROCESSOR COMPLEX SUBUNIT DGCR8"/>
    <property type="match status" value="1"/>
</dbReference>
<dbReference type="PANTHER" id="PTHR13482">
    <property type="entry name" value="MICRORNA PROCESSOR COMPLEX SUBUNIT DGCR8"/>
    <property type="match status" value="1"/>
</dbReference>
<feature type="domain" description="C2H2-type" evidence="14">
    <location>
        <begin position="664"/>
        <end position="691"/>
    </location>
</feature>
<evidence type="ECO:0000256" key="3">
    <source>
        <dbReference type="ARBA" id="ARBA00022737"/>
    </source>
</evidence>
<feature type="domain" description="C2H2-type" evidence="14">
    <location>
        <begin position="831"/>
        <end position="858"/>
    </location>
</feature>
<keyword evidence="5" id="KW-0862">Zinc</keyword>
<dbReference type="FunFam" id="3.30.160.60:FF:000303">
    <property type="entry name" value="Zinc finger protein 41"/>
    <property type="match status" value="1"/>
</dbReference>
<dbReference type="FunFam" id="3.30.160.60:FF:000202">
    <property type="entry name" value="Zinc finger protein 574"/>
    <property type="match status" value="1"/>
</dbReference>
<dbReference type="AlphaFoldDB" id="A0A8J5V6U7"/>
<feature type="domain" description="C2H2-type" evidence="14">
    <location>
        <begin position="803"/>
        <end position="826"/>
    </location>
</feature>
<keyword evidence="6" id="KW-0805">Transcription regulation</keyword>
<evidence type="ECO:0000256" key="11">
    <source>
        <dbReference type="SAM" id="MobiDB-lite"/>
    </source>
</evidence>
<feature type="domain" description="C2H2-type" evidence="14">
    <location>
        <begin position="859"/>
        <end position="886"/>
    </location>
</feature>
<dbReference type="PROSITE" id="PS50020">
    <property type="entry name" value="WW_DOMAIN_2"/>
    <property type="match status" value="1"/>
</dbReference>
<keyword evidence="7" id="KW-0804">Transcription</keyword>
<reference evidence="15" key="1">
    <citation type="submission" date="2020-03" db="EMBL/GenBank/DDBJ databases">
        <authorList>
            <person name="Chebbi M.A."/>
            <person name="Drezen J.M."/>
        </authorList>
    </citation>
    <scope>NUCLEOTIDE SEQUENCE</scope>
    <source>
        <tissue evidence="15">Whole body</tissue>
    </source>
</reference>
<feature type="domain" description="WW" evidence="12">
    <location>
        <begin position="148"/>
        <end position="181"/>
    </location>
</feature>
<comment type="subcellular location">
    <subcellularLocation>
        <location evidence="1">Nucleus</location>
    </subcellularLocation>
</comment>
<evidence type="ECO:0000256" key="4">
    <source>
        <dbReference type="ARBA" id="ARBA00022771"/>
    </source>
</evidence>
<dbReference type="OrthoDB" id="112668at2759"/>
<dbReference type="EMBL" id="JAAOIC020000049">
    <property type="protein sequence ID" value="KAG8036109.1"/>
    <property type="molecule type" value="Genomic_DNA"/>
</dbReference>
<evidence type="ECO:0000256" key="8">
    <source>
        <dbReference type="ARBA" id="ARBA00023242"/>
    </source>
</evidence>
<keyword evidence="16" id="KW-1185">Reference proteome</keyword>
<evidence type="ECO:0000256" key="2">
    <source>
        <dbReference type="ARBA" id="ARBA00022723"/>
    </source>
</evidence>
<dbReference type="SMART" id="SM00358">
    <property type="entry name" value="DSRM"/>
    <property type="match status" value="1"/>
</dbReference>
<dbReference type="GO" id="GO:0020037">
    <property type="term" value="F:heme binding"/>
    <property type="evidence" value="ECO:0007669"/>
    <property type="project" value="InterPro"/>
</dbReference>
<name>A0A8J5V6U7_9HYME</name>